<dbReference type="InterPro" id="IPR036737">
    <property type="entry name" value="OmpA-like_sf"/>
</dbReference>
<dbReference type="SUPFAM" id="SSF103647">
    <property type="entry name" value="TSP type-3 repeat"/>
    <property type="match status" value="1"/>
</dbReference>
<evidence type="ECO:0000256" key="1">
    <source>
        <dbReference type="ARBA" id="ARBA00004442"/>
    </source>
</evidence>
<dbReference type="CDD" id="cd07185">
    <property type="entry name" value="OmpA_C-like"/>
    <property type="match status" value="1"/>
</dbReference>
<dbReference type="PROSITE" id="PS01068">
    <property type="entry name" value="OMPA_1"/>
    <property type="match status" value="1"/>
</dbReference>
<sequence>MKKNLLIVLMAVIVYSVKAQSYLGYFSDNYSGTQGLLYNPANVADSPYKIDINLISGSVFGSNDYYGFKFTDVLKKDYDFEASAKKFPSISNNGYINVDTQGLSVMFNIAPKHSLGLFTRGRAIVNATDINGTTFSRIDSGFLGNNDFTINEGDYSITGNSWAEVGLTYGTILLDKSEHFLKAGITAKYLRGIANAYSSGKNVNITYNDNIVPALSTVTASGEITYGGVSDFEKTAKDFDFDSKSNGFAADLGLVYEWRPEKVIVNSLSKYKLKLGLSVTDLGSLKFKNDTLRKYSFNNRTVSAIAVDNANDYRDVLELFDPNPEIVKSVKAVLPTALHVNIDWNIYQRFFLNLNSDFGLTAKDGLNKNFNPTMVILTPRYESKWIGIYLPVNYSEYRDFQAGFGFRAGPLFLGSGSIITNLITDESKGADIYAGLRVPIYGAKRTPKVNDRDGDTVLDKDDICPDIAGPFENRGCPYKDTDKDGIIDKEDLCPTVAGEKENRGCPWEDSDKDGILDKDDKCSDVPGPKENKGCPWPDSDKDGVADKEDKCPDVKGTVKNNGCPEVTDEVVKKLNDYAKTILFDTSKATFQQQTYTVLQAMVAILKEYPSSKFSIEGHTDSDGKDTLNQKLSEDRAAAVKNYLIENGVDASRLSSVGYGETKPIANNKTKAGKAQNRRVEVKLIK</sequence>
<evidence type="ECO:0000313" key="8">
    <source>
        <dbReference type="EMBL" id="GAA4766861.1"/>
    </source>
</evidence>
<keyword evidence="9" id="KW-1185">Reference proteome</keyword>
<dbReference type="Pfam" id="PF00691">
    <property type="entry name" value="OmpA"/>
    <property type="match status" value="1"/>
</dbReference>
<dbReference type="InterPro" id="IPR050330">
    <property type="entry name" value="Bact_OuterMem_StrucFunc"/>
</dbReference>
<organism evidence="8 9">
    <name type="scientific">Flavobacterium hankyongi</name>
    <dbReference type="NCBI Taxonomy" id="1176532"/>
    <lineage>
        <taxon>Bacteria</taxon>
        <taxon>Pseudomonadati</taxon>
        <taxon>Bacteroidota</taxon>
        <taxon>Flavobacteriia</taxon>
        <taxon>Flavobacteriales</taxon>
        <taxon>Flavobacteriaceae</taxon>
        <taxon>Flavobacterium</taxon>
    </lineage>
</organism>
<dbReference type="PROSITE" id="PS00018">
    <property type="entry name" value="EF_HAND_1"/>
    <property type="match status" value="1"/>
</dbReference>
<dbReference type="InterPro" id="IPR006690">
    <property type="entry name" value="OMPA-like_CS"/>
</dbReference>
<dbReference type="PANTHER" id="PTHR30329:SF21">
    <property type="entry name" value="LIPOPROTEIN YIAD-RELATED"/>
    <property type="match status" value="1"/>
</dbReference>
<evidence type="ECO:0000256" key="6">
    <source>
        <dbReference type="SAM" id="MobiDB-lite"/>
    </source>
</evidence>
<dbReference type="Gene3D" id="3.30.1330.60">
    <property type="entry name" value="OmpA-like domain"/>
    <property type="match status" value="1"/>
</dbReference>
<dbReference type="InterPro" id="IPR043781">
    <property type="entry name" value="DUF5723"/>
</dbReference>
<reference evidence="9" key="1">
    <citation type="journal article" date="2019" name="Int. J. Syst. Evol. Microbiol.">
        <title>The Global Catalogue of Microorganisms (GCM) 10K type strain sequencing project: providing services to taxonomists for standard genome sequencing and annotation.</title>
        <authorList>
            <consortium name="The Broad Institute Genomics Platform"/>
            <consortium name="The Broad Institute Genome Sequencing Center for Infectious Disease"/>
            <person name="Wu L."/>
            <person name="Ma J."/>
        </authorList>
    </citation>
    <scope>NUCLEOTIDE SEQUENCE [LARGE SCALE GENOMIC DNA]</scope>
    <source>
        <strain evidence="9">JCM 18198</strain>
    </source>
</reference>
<dbReference type="PANTHER" id="PTHR30329">
    <property type="entry name" value="STATOR ELEMENT OF FLAGELLAR MOTOR COMPLEX"/>
    <property type="match status" value="1"/>
</dbReference>
<keyword evidence="3 5" id="KW-0472">Membrane</keyword>
<evidence type="ECO:0000256" key="4">
    <source>
        <dbReference type="ARBA" id="ARBA00023237"/>
    </source>
</evidence>
<evidence type="ECO:0000256" key="5">
    <source>
        <dbReference type="PROSITE-ProRule" id="PRU00473"/>
    </source>
</evidence>
<dbReference type="Pfam" id="PF18990">
    <property type="entry name" value="DUF5723"/>
    <property type="match status" value="1"/>
</dbReference>
<comment type="subcellular location">
    <subcellularLocation>
        <location evidence="1">Cell outer membrane</location>
    </subcellularLocation>
</comment>
<evidence type="ECO:0000256" key="2">
    <source>
        <dbReference type="ARBA" id="ARBA00022729"/>
    </source>
</evidence>
<dbReference type="Pfam" id="PF02412">
    <property type="entry name" value="TSP_3"/>
    <property type="match status" value="1"/>
</dbReference>
<dbReference type="InterPro" id="IPR006664">
    <property type="entry name" value="OMP_bac"/>
</dbReference>
<dbReference type="InterPro" id="IPR018247">
    <property type="entry name" value="EF_Hand_1_Ca_BS"/>
</dbReference>
<keyword evidence="2" id="KW-0732">Signal</keyword>
<feature type="region of interest" description="Disordered" evidence="6">
    <location>
        <begin position="501"/>
        <end position="549"/>
    </location>
</feature>
<protein>
    <submittedName>
        <fullName evidence="8">DUF5723 family protein</fullName>
    </submittedName>
</protein>
<keyword evidence="4" id="KW-0998">Cell outer membrane</keyword>
<accession>A0ABP8ZWZ1</accession>
<evidence type="ECO:0000256" key="3">
    <source>
        <dbReference type="ARBA" id="ARBA00023136"/>
    </source>
</evidence>
<feature type="compositionally biased region" description="Basic and acidic residues" evidence="6">
    <location>
        <begin position="512"/>
        <end position="549"/>
    </location>
</feature>
<proteinExistence type="predicted"/>
<gene>
    <name evidence="8" type="ORF">GCM10023230_15730</name>
</gene>
<dbReference type="PROSITE" id="PS51123">
    <property type="entry name" value="OMPA_2"/>
    <property type="match status" value="1"/>
</dbReference>
<dbReference type="RefSeq" id="WP_264544802.1">
    <property type="nucleotide sequence ID" value="NZ_BAABIP010000014.1"/>
</dbReference>
<dbReference type="Proteomes" id="UP001500141">
    <property type="component" value="Unassembled WGS sequence"/>
</dbReference>
<evidence type="ECO:0000313" key="9">
    <source>
        <dbReference type="Proteomes" id="UP001500141"/>
    </source>
</evidence>
<dbReference type="PRINTS" id="PR01021">
    <property type="entry name" value="OMPADOMAIN"/>
</dbReference>
<evidence type="ECO:0000259" key="7">
    <source>
        <dbReference type="PROSITE" id="PS51123"/>
    </source>
</evidence>
<feature type="domain" description="OmpA-like" evidence="7">
    <location>
        <begin position="570"/>
        <end position="685"/>
    </location>
</feature>
<comment type="caution">
    <text evidence="8">The sequence shown here is derived from an EMBL/GenBank/DDBJ whole genome shotgun (WGS) entry which is preliminary data.</text>
</comment>
<dbReference type="EMBL" id="BAABIP010000014">
    <property type="protein sequence ID" value="GAA4766861.1"/>
    <property type="molecule type" value="Genomic_DNA"/>
</dbReference>
<dbReference type="InterPro" id="IPR003367">
    <property type="entry name" value="Thrombospondin_3-like_rpt"/>
</dbReference>
<name>A0ABP8ZWZ1_9FLAO</name>
<dbReference type="SUPFAM" id="SSF103088">
    <property type="entry name" value="OmpA-like"/>
    <property type="match status" value="1"/>
</dbReference>
<dbReference type="InterPro" id="IPR028974">
    <property type="entry name" value="TSP_type-3_rpt"/>
</dbReference>
<dbReference type="InterPro" id="IPR006665">
    <property type="entry name" value="OmpA-like"/>
</dbReference>